<organism evidence="9 10">
    <name type="scientific">Ulvibacterium marinum</name>
    <dbReference type="NCBI Taxonomy" id="2419782"/>
    <lineage>
        <taxon>Bacteria</taxon>
        <taxon>Pseudomonadati</taxon>
        <taxon>Bacteroidota</taxon>
        <taxon>Flavobacteriia</taxon>
        <taxon>Flavobacteriales</taxon>
        <taxon>Flavobacteriaceae</taxon>
        <taxon>Ulvibacterium</taxon>
    </lineage>
</organism>
<keyword evidence="10" id="KW-1185">Reference proteome</keyword>
<feature type="domain" description="ABC3 transporter permease C-terminal" evidence="7">
    <location>
        <begin position="286"/>
        <end position="393"/>
    </location>
</feature>
<dbReference type="InterPro" id="IPR003838">
    <property type="entry name" value="ABC3_permease_C"/>
</dbReference>
<feature type="transmembrane region" description="Helical" evidence="6">
    <location>
        <begin position="418"/>
        <end position="440"/>
    </location>
</feature>
<reference evidence="9 10" key="1">
    <citation type="submission" date="2018-10" db="EMBL/GenBank/DDBJ databases">
        <title>Ulvibacterium marinum gen. nov., sp. nov., a novel marine bacterium of the family Flavobacteriaceae, isolated from a culture of the green alga Ulva prolifera.</title>
        <authorList>
            <person name="Zhang Z."/>
        </authorList>
    </citation>
    <scope>NUCLEOTIDE SEQUENCE [LARGE SCALE GENOMIC DNA]</scope>
    <source>
        <strain evidence="9 10">CCMM003</strain>
    </source>
</reference>
<keyword evidence="5 6" id="KW-0472">Membrane</keyword>
<evidence type="ECO:0000313" key="10">
    <source>
        <dbReference type="Proteomes" id="UP000276603"/>
    </source>
</evidence>
<evidence type="ECO:0000313" key="9">
    <source>
        <dbReference type="EMBL" id="RKN82898.1"/>
    </source>
</evidence>
<evidence type="ECO:0000256" key="5">
    <source>
        <dbReference type="ARBA" id="ARBA00023136"/>
    </source>
</evidence>
<feature type="transmembrane region" description="Helical" evidence="6">
    <location>
        <begin position="374"/>
        <end position="397"/>
    </location>
</feature>
<evidence type="ECO:0000256" key="4">
    <source>
        <dbReference type="ARBA" id="ARBA00022989"/>
    </source>
</evidence>
<evidence type="ECO:0000256" key="2">
    <source>
        <dbReference type="ARBA" id="ARBA00022475"/>
    </source>
</evidence>
<dbReference type="InterPro" id="IPR025857">
    <property type="entry name" value="MacB_PCD"/>
</dbReference>
<proteinExistence type="predicted"/>
<dbReference type="InterPro" id="IPR050250">
    <property type="entry name" value="Macrolide_Exporter_MacB"/>
</dbReference>
<dbReference type="OrthoDB" id="5933722at2"/>
<sequence>MFKNYLKIAWRNILKNKVFSILNIVGLAMGLLCSLLIYLWISDELAVDNHHENIDRLYSVYQKQIFEGRIDAGYFTPAVLYRELKGKIPEIEKAAPRSFTTKTFAHQDKIFKKEGSFVGTDYFDMFSVDFLEGTKASAMDSPDAIVISETMAKAFFGTSKKAIGKSLLYGNKDQLKVSGIFKDTGSADSRKGDFFMHWDIFLEENSWAPNILNSGPPTFVMLAENADSEVVEGKIKDFLVAYRANENENFTVELGLQPYGERYLYNRFENGVISGGRMENIRIFGFIAFFVLLIACINFMNLASASSLKRAKEVGVRKSLGANKGSLISQFLGEALLLSCISTVLSLIVVALVLPVFNELVNKNLNLLSLSLPSWLGILGISLLTGFVSGSYPAFVLSSFKAIDIFKNNRDANASSQWIRQGLVVFQFALSIILISGMIITSRQINYIQDENLGFDPHNVFMFVFEGDSTRTVAGLKERALQLPGVESMSTTTQGPMDFINGFDDVQWEGKSSDDPTIFMSMDVGSNFADTWGTEMLLGTDFSTESIADDSGYIINETALKIMGLEDPIGKPITMWGNTGNIIGVMKDFPINTVKTAIPPLIIRNGEYANRVAVLARISSINVVETVEALENIYTEMFPEVPFDYVFSDTWYNNMYKSEITFFKLSQYFSLMAIFISCLGLFGLAMFTAQQKVKEIGIRKVLGASVGKITSSLVKDFLKLVVLAIFIGCPIAWYFMNKWLTNYEYRTEMPWWAFGAAGSIVIAIALFTVGFKSIRAAMKDPVESLRTE</sequence>
<dbReference type="Pfam" id="PF02687">
    <property type="entry name" value="FtsX"/>
    <property type="match status" value="2"/>
</dbReference>
<dbReference type="Proteomes" id="UP000276603">
    <property type="component" value="Unassembled WGS sequence"/>
</dbReference>
<dbReference type="RefSeq" id="WP_120710105.1">
    <property type="nucleotide sequence ID" value="NZ_RBCJ01000001.1"/>
</dbReference>
<evidence type="ECO:0000256" key="3">
    <source>
        <dbReference type="ARBA" id="ARBA00022692"/>
    </source>
</evidence>
<evidence type="ECO:0000259" key="7">
    <source>
        <dbReference type="Pfam" id="PF02687"/>
    </source>
</evidence>
<feature type="transmembrane region" description="Helical" evidence="6">
    <location>
        <begin position="751"/>
        <end position="771"/>
    </location>
</feature>
<evidence type="ECO:0000259" key="8">
    <source>
        <dbReference type="Pfam" id="PF12704"/>
    </source>
</evidence>
<name>A0A3B0CDU1_9FLAO</name>
<accession>A0A3B0CDU1</accession>
<feature type="domain" description="MacB-like periplasmic core" evidence="8">
    <location>
        <begin position="20"/>
        <end position="237"/>
    </location>
</feature>
<feature type="domain" description="ABC3 transporter permease C-terminal" evidence="7">
    <location>
        <begin position="669"/>
        <end position="779"/>
    </location>
</feature>
<feature type="transmembrane region" description="Helical" evidence="6">
    <location>
        <begin position="335"/>
        <end position="354"/>
    </location>
</feature>
<dbReference type="PANTHER" id="PTHR30572:SF18">
    <property type="entry name" value="ABC-TYPE MACROLIDE FAMILY EXPORT SYSTEM PERMEASE COMPONENT 2"/>
    <property type="match status" value="1"/>
</dbReference>
<comment type="caution">
    <text evidence="9">The sequence shown here is derived from an EMBL/GenBank/DDBJ whole genome shotgun (WGS) entry which is preliminary data.</text>
</comment>
<dbReference type="EMBL" id="RBCJ01000001">
    <property type="protein sequence ID" value="RKN82898.1"/>
    <property type="molecule type" value="Genomic_DNA"/>
</dbReference>
<feature type="transmembrane region" description="Helical" evidence="6">
    <location>
        <begin position="21"/>
        <end position="41"/>
    </location>
</feature>
<keyword evidence="3 6" id="KW-0812">Transmembrane</keyword>
<evidence type="ECO:0000256" key="6">
    <source>
        <dbReference type="SAM" id="Phobius"/>
    </source>
</evidence>
<dbReference type="GO" id="GO:0022857">
    <property type="term" value="F:transmembrane transporter activity"/>
    <property type="evidence" value="ECO:0007669"/>
    <property type="project" value="TreeGrafter"/>
</dbReference>
<dbReference type="Pfam" id="PF12704">
    <property type="entry name" value="MacB_PCD"/>
    <property type="match status" value="1"/>
</dbReference>
<comment type="subcellular location">
    <subcellularLocation>
        <location evidence="1">Cell membrane</location>
        <topology evidence="1">Multi-pass membrane protein</topology>
    </subcellularLocation>
</comment>
<feature type="transmembrane region" description="Helical" evidence="6">
    <location>
        <begin position="717"/>
        <end position="736"/>
    </location>
</feature>
<dbReference type="AlphaFoldDB" id="A0A3B0CDU1"/>
<protein>
    <submittedName>
        <fullName evidence="9">ABC transporter permease</fullName>
    </submittedName>
</protein>
<keyword evidence="4 6" id="KW-1133">Transmembrane helix</keyword>
<dbReference type="GO" id="GO:0005886">
    <property type="term" value="C:plasma membrane"/>
    <property type="evidence" value="ECO:0007669"/>
    <property type="project" value="UniProtKB-SubCell"/>
</dbReference>
<gene>
    <name evidence="9" type="ORF">D7Z94_03390</name>
</gene>
<feature type="transmembrane region" description="Helical" evidence="6">
    <location>
        <begin position="668"/>
        <end position="689"/>
    </location>
</feature>
<dbReference type="PANTHER" id="PTHR30572">
    <property type="entry name" value="MEMBRANE COMPONENT OF TRANSPORTER-RELATED"/>
    <property type="match status" value="1"/>
</dbReference>
<evidence type="ECO:0000256" key="1">
    <source>
        <dbReference type="ARBA" id="ARBA00004651"/>
    </source>
</evidence>
<keyword evidence="2" id="KW-1003">Cell membrane</keyword>
<feature type="transmembrane region" description="Helical" evidence="6">
    <location>
        <begin position="283"/>
        <end position="303"/>
    </location>
</feature>